<evidence type="ECO:0000313" key="1">
    <source>
        <dbReference type="EMBL" id="EAX75425.1"/>
    </source>
</evidence>
<dbReference type="KEGG" id="tva:4732825"/>
<reference evidence="1" key="1">
    <citation type="submission" date="2006-10" db="EMBL/GenBank/DDBJ databases">
        <authorList>
            <person name="Amadeo P."/>
            <person name="Zhao Q."/>
            <person name="Wortman J."/>
            <person name="Fraser-Liggett C."/>
            <person name="Carlton J."/>
        </authorList>
    </citation>
    <scope>NUCLEOTIDE SEQUENCE</scope>
    <source>
        <strain evidence="1">G3</strain>
    </source>
</reference>
<accession>A2H592</accession>
<proteinExistence type="predicted"/>
<reference evidence="1" key="2">
    <citation type="journal article" date="2007" name="Science">
        <title>Draft genome sequence of the sexually transmitted pathogen Trichomonas vaginalis.</title>
        <authorList>
            <person name="Carlton J.M."/>
            <person name="Hirt R.P."/>
            <person name="Silva J.C."/>
            <person name="Delcher A.L."/>
            <person name="Schatz M."/>
            <person name="Zhao Q."/>
            <person name="Wortman J.R."/>
            <person name="Bidwell S.L."/>
            <person name="Alsmark U.C.M."/>
            <person name="Besteiro S."/>
            <person name="Sicheritz-Ponten T."/>
            <person name="Noel C.J."/>
            <person name="Dacks J.B."/>
            <person name="Foster P.G."/>
            <person name="Simillion C."/>
            <person name="Van de Peer Y."/>
            <person name="Miranda-Saavedra D."/>
            <person name="Barton G.J."/>
            <person name="Westrop G.D."/>
            <person name="Mueller S."/>
            <person name="Dessi D."/>
            <person name="Fiori P.L."/>
            <person name="Ren Q."/>
            <person name="Paulsen I."/>
            <person name="Zhang H."/>
            <person name="Bastida-Corcuera F.D."/>
            <person name="Simoes-Barbosa A."/>
            <person name="Brown M.T."/>
            <person name="Hayes R.D."/>
            <person name="Mukherjee M."/>
            <person name="Okumura C.Y."/>
            <person name="Schneider R."/>
            <person name="Smith A.J."/>
            <person name="Vanacova S."/>
            <person name="Villalvazo M."/>
            <person name="Haas B.J."/>
            <person name="Pertea M."/>
            <person name="Feldblyum T.V."/>
            <person name="Utterback T.R."/>
            <person name="Shu C.L."/>
            <person name="Osoegawa K."/>
            <person name="de Jong P.J."/>
            <person name="Hrdy I."/>
            <person name="Horvathova L."/>
            <person name="Zubacova Z."/>
            <person name="Dolezal P."/>
            <person name="Malik S.B."/>
            <person name="Logsdon J.M. Jr."/>
            <person name="Henze K."/>
            <person name="Gupta A."/>
            <person name="Wang C.C."/>
            <person name="Dunne R.L."/>
            <person name="Upcroft J.A."/>
            <person name="Upcroft P."/>
            <person name="White O."/>
            <person name="Salzberg S.L."/>
            <person name="Tang P."/>
            <person name="Chiu C.-H."/>
            <person name="Lee Y.-S."/>
            <person name="Embley T.M."/>
            <person name="Coombs G.H."/>
            <person name="Mottram J.C."/>
            <person name="Tachezy J."/>
            <person name="Fraser-Liggett C.M."/>
            <person name="Johnson P.J."/>
        </authorList>
    </citation>
    <scope>NUCLEOTIDE SEQUENCE [LARGE SCALE GENOMIC DNA]</scope>
    <source>
        <strain evidence="1">G3</strain>
    </source>
</reference>
<evidence type="ECO:0000313" key="2">
    <source>
        <dbReference type="Proteomes" id="UP000001542"/>
    </source>
</evidence>
<gene>
    <name evidence="1" type="ORF">TVAG_577990</name>
</gene>
<name>A2H592_TRIV3</name>
<dbReference type="VEuPathDB" id="TrichDB:TVAGG3_0403690"/>
<keyword evidence="2" id="KW-1185">Reference proteome</keyword>
<dbReference type="Proteomes" id="UP000001542">
    <property type="component" value="Unassembled WGS sequence"/>
</dbReference>
<feature type="non-terminal residue" evidence="1">
    <location>
        <position position="1"/>
    </location>
</feature>
<organism evidence="1 2">
    <name type="scientific">Trichomonas vaginalis (strain ATCC PRA-98 / G3)</name>
    <dbReference type="NCBI Taxonomy" id="412133"/>
    <lineage>
        <taxon>Eukaryota</taxon>
        <taxon>Metamonada</taxon>
        <taxon>Parabasalia</taxon>
        <taxon>Trichomonadida</taxon>
        <taxon>Trichomonadidae</taxon>
        <taxon>Trichomonas</taxon>
    </lineage>
</organism>
<protein>
    <submittedName>
        <fullName evidence="1">Uncharacterized protein</fullName>
    </submittedName>
</protein>
<sequence>SDQQNDFTITTSHPLIDLGIVTPNDIDLVCQHITDIILNHGGAATMVTLQYHFNKRKHLFGGENAPIRKLIKNGLDTVINGHPLFIKDAFIQYGWRCNASLNNMVESANTPRNHKIESSETTDSDRKVDEKDIGKRFEDIMIEKIRSFEYGLSIESITKDMRPYKDFPGLFCNLPVEKRVKAVLRARGKDPIYYDPPTQLWMAIERKEWFEQKRRETMAKFLPPALRDLDFPSLTTGQLYNILVERGIF</sequence>
<dbReference type="AlphaFoldDB" id="A2H592"/>
<dbReference type="InParanoid" id="A2H592"/>
<dbReference type="VEuPathDB" id="TrichDB:TVAG_577990"/>
<dbReference type="EMBL" id="DS126410">
    <property type="protein sequence ID" value="EAX75425.1"/>
    <property type="molecule type" value="Genomic_DNA"/>
</dbReference>